<feature type="coiled-coil region" evidence="1">
    <location>
        <begin position="402"/>
        <end position="581"/>
    </location>
</feature>
<keyword evidence="1" id="KW-0175">Coiled coil</keyword>
<dbReference type="InterPro" id="IPR001849">
    <property type="entry name" value="PH_domain"/>
</dbReference>
<protein>
    <submittedName>
        <fullName evidence="4">Switch-associated protein 70</fullName>
    </submittedName>
</protein>
<comment type="caution">
    <text evidence="4">The sequence shown here is derived from an EMBL/GenBank/DDBJ whole genome shotgun (WGS) entry which is preliminary data.</text>
</comment>
<feature type="compositionally biased region" description="Polar residues" evidence="2">
    <location>
        <begin position="171"/>
        <end position="187"/>
    </location>
</feature>
<evidence type="ECO:0000256" key="2">
    <source>
        <dbReference type="SAM" id="MobiDB-lite"/>
    </source>
</evidence>
<keyword evidence="5" id="KW-1185">Reference proteome</keyword>
<dbReference type="SUPFAM" id="SSF50729">
    <property type="entry name" value="PH domain-like"/>
    <property type="match status" value="1"/>
</dbReference>
<dbReference type="EMBL" id="BMAT01005405">
    <property type="protein sequence ID" value="GFR92729.1"/>
    <property type="molecule type" value="Genomic_DNA"/>
</dbReference>
<evidence type="ECO:0000259" key="3">
    <source>
        <dbReference type="PROSITE" id="PS50003"/>
    </source>
</evidence>
<gene>
    <name evidence="4" type="ORF">ElyMa_002625700</name>
</gene>
<feature type="domain" description="PH" evidence="3">
    <location>
        <begin position="295"/>
        <end position="392"/>
    </location>
</feature>
<accession>A0AAV4H4U2</accession>
<evidence type="ECO:0000313" key="5">
    <source>
        <dbReference type="Proteomes" id="UP000762676"/>
    </source>
</evidence>
<evidence type="ECO:0000256" key="1">
    <source>
        <dbReference type="SAM" id="Coils"/>
    </source>
</evidence>
<sequence>MKGRKSSIVKNRDSAVELMMTMSNNRDSANLPFHLQFQTMEYEEVEKSLWHAFDVLDKSAQAQNTRTSQVHKTKLKVFTNNLGQILGVAHAETIWDKIPEDRVNFDRFLAILNSNLLVGLNKLGGGDATVKAQIDELCWMLCEKSYRQRIASFGGAETPSVEESSKLPPDSGSSESSGAGQKDNNSTFSKVDSFKLWKIFNFLCERGDDGKVLHPLRSDIEEAERIAAEICLSIGLPTPKPKIGDRKNLGCDGSSFLLDFSDFVTVVVDQVKQSAEDLAVISPGITEIYSHIVADVVRKGYMVKFGNKLTTWKERWFVLTASALRYFVSSEERDLKGTIILCPECSTQNFPDKPGGKHYRFKLITPNKQYELSAPSLKAKNEWLSDFKRVIVAIGTSKESLQKQALKERKRDREERRRLTAEEELARCAEREKLLEREKQLEEERQQRKFALDQVEEREQQLQLERQKRAEEEEKRRQETNQLLEEKKKEIEEEKLRFAQIEARLKAEREALVSEGKEALEAEREKREEAEARLKEEETQLEAERKRLKEVEEERAHLQTMVEEERALKRDEEIVRNLQSKILEEEFAKREELERLQDEQGQQLLKEQMSRQELEAAHRAQEDALLKAQAQLEALTMERLEADRNLQEAAEKLKSAEVERQKMEERMKLKEMTSSYKLAKPLSTPEPNPYITHRGRGAFTEADFCRSPGPINGSGDHQRNFRYGDQGVHSDCSESDSERSSPTVA</sequence>
<feature type="region of interest" description="Disordered" evidence="2">
    <location>
        <begin position="654"/>
        <end position="745"/>
    </location>
</feature>
<dbReference type="InterPro" id="IPR057836">
    <property type="entry name" value="EF-hand_SWAP70_N"/>
</dbReference>
<reference evidence="4 5" key="1">
    <citation type="journal article" date="2021" name="Elife">
        <title>Chloroplast acquisition without the gene transfer in kleptoplastic sea slugs, Plakobranchus ocellatus.</title>
        <authorList>
            <person name="Maeda T."/>
            <person name="Takahashi S."/>
            <person name="Yoshida T."/>
            <person name="Shimamura S."/>
            <person name="Takaki Y."/>
            <person name="Nagai Y."/>
            <person name="Toyoda A."/>
            <person name="Suzuki Y."/>
            <person name="Arimoto A."/>
            <person name="Ishii H."/>
            <person name="Satoh N."/>
            <person name="Nishiyama T."/>
            <person name="Hasebe M."/>
            <person name="Maruyama T."/>
            <person name="Minagawa J."/>
            <person name="Obokata J."/>
            <person name="Shigenobu S."/>
        </authorList>
    </citation>
    <scope>NUCLEOTIDE SEQUENCE [LARGE SCALE GENOMIC DNA]</scope>
</reference>
<dbReference type="InterPro" id="IPR011993">
    <property type="entry name" value="PH-like_dom_sf"/>
</dbReference>
<dbReference type="PROSITE" id="PS50003">
    <property type="entry name" value="PH_DOMAIN"/>
    <property type="match status" value="1"/>
</dbReference>
<dbReference type="GO" id="GO:0005737">
    <property type="term" value="C:cytoplasm"/>
    <property type="evidence" value="ECO:0007669"/>
    <property type="project" value="TreeGrafter"/>
</dbReference>
<organism evidence="4 5">
    <name type="scientific">Elysia marginata</name>
    <dbReference type="NCBI Taxonomy" id="1093978"/>
    <lineage>
        <taxon>Eukaryota</taxon>
        <taxon>Metazoa</taxon>
        <taxon>Spiralia</taxon>
        <taxon>Lophotrochozoa</taxon>
        <taxon>Mollusca</taxon>
        <taxon>Gastropoda</taxon>
        <taxon>Heterobranchia</taxon>
        <taxon>Euthyneura</taxon>
        <taxon>Panpulmonata</taxon>
        <taxon>Sacoglossa</taxon>
        <taxon>Placobranchoidea</taxon>
        <taxon>Plakobranchidae</taxon>
        <taxon>Elysia</taxon>
    </lineage>
</organism>
<dbReference type="Proteomes" id="UP000762676">
    <property type="component" value="Unassembled WGS sequence"/>
</dbReference>
<feature type="region of interest" description="Disordered" evidence="2">
    <location>
        <begin position="157"/>
        <end position="187"/>
    </location>
</feature>
<dbReference type="GO" id="GO:0005634">
    <property type="term" value="C:nucleus"/>
    <property type="evidence" value="ECO:0007669"/>
    <property type="project" value="TreeGrafter"/>
</dbReference>
<dbReference type="AlphaFoldDB" id="A0AAV4H4U2"/>
<dbReference type="PANTHER" id="PTHR14383">
    <property type="entry name" value="SWAP-70 RECOMBINASE"/>
    <property type="match status" value="1"/>
</dbReference>
<dbReference type="Gene3D" id="2.30.29.30">
    <property type="entry name" value="Pleckstrin-homology domain (PH domain)/Phosphotyrosine-binding domain (PTB)"/>
    <property type="match status" value="1"/>
</dbReference>
<dbReference type="PANTHER" id="PTHR14383:SF5">
    <property type="entry name" value="RUN DOMAIN-CONTAINING PROTEIN"/>
    <property type="match status" value="1"/>
</dbReference>
<feature type="compositionally biased region" description="Basic and acidic residues" evidence="2">
    <location>
        <begin position="654"/>
        <end position="671"/>
    </location>
</feature>
<proteinExistence type="predicted"/>
<evidence type="ECO:0000313" key="4">
    <source>
        <dbReference type="EMBL" id="GFR92729.1"/>
    </source>
</evidence>
<dbReference type="Pfam" id="PF00169">
    <property type="entry name" value="PH"/>
    <property type="match status" value="1"/>
</dbReference>
<dbReference type="SMART" id="SM00233">
    <property type="entry name" value="PH"/>
    <property type="match status" value="1"/>
</dbReference>
<name>A0AAV4H4U2_9GAST</name>
<dbReference type="Pfam" id="PF25530">
    <property type="entry name" value="EF-hand_SWAP70_N"/>
    <property type="match status" value="1"/>
</dbReference>